<reference evidence="1" key="1">
    <citation type="submission" date="2021-09" db="EMBL/GenBank/DDBJ databases">
        <authorList>
            <consortium name="AG Swart"/>
            <person name="Singh M."/>
            <person name="Singh A."/>
            <person name="Seah K."/>
            <person name="Emmerich C."/>
        </authorList>
    </citation>
    <scope>NUCLEOTIDE SEQUENCE</scope>
    <source>
        <strain evidence="1">ATCC30299</strain>
    </source>
</reference>
<evidence type="ECO:0000313" key="2">
    <source>
        <dbReference type="Proteomes" id="UP001162131"/>
    </source>
</evidence>
<proteinExistence type="predicted"/>
<dbReference type="Proteomes" id="UP001162131">
    <property type="component" value="Unassembled WGS sequence"/>
</dbReference>
<organism evidence="1 2">
    <name type="scientific">Blepharisma stoltei</name>
    <dbReference type="NCBI Taxonomy" id="1481888"/>
    <lineage>
        <taxon>Eukaryota</taxon>
        <taxon>Sar</taxon>
        <taxon>Alveolata</taxon>
        <taxon>Ciliophora</taxon>
        <taxon>Postciliodesmatophora</taxon>
        <taxon>Heterotrichea</taxon>
        <taxon>Heterotrichida</taxon>
        <taxon>Blepharismidae</taxon>
        <taxon>Blepharisma</taxon>
    </lineage>
</organism>
<keyword evidence="2" id="KW-1185">Reference proteome</keyword>
<name>A0AAU9J6A8_9CILI</name>
<accession>A0AAU9J6A8</accession>
<dbReference type="AlphaFoldDB" id="A0AAU9J6A8"/>
<evidence type="ECO:0000313" key="1">
    <source>
        <dbReference type="EMBL" id="CAG9322476.1"/>
    </source>
</evidence>
<comment type="caution">
    <text evidence="1">The sequence shown here is derived from an EMBL/GenBank/DDBJ whole genome shotgun (WGS) entry which is preliminary data.</text>
</comment>
<protein>
    <submittedName>
        <fullName evidence="1">Uncharacterized protein</fullName>
    </submittedName>
</protein>
<dbReference type="EMBL" id="CAJZBQ010000032">
    <property type="protein sequence ID" value="CAG9322476.1"/>
    <property type="molecule type" value="Genomic_DNA"/>
</dbReference>
<gene>
    <name evidence="1" type="ORF">BSTOLATCC_MIC31608</name>
</gene>
<sequence length="77" mass="9220">MISVKTLWKSPIFVQKFFLQKSNSVNAFSFFSRDTNIQEYKKWFSLSYDFTNSEEYKQASEILIKKTWKQGLASLKY</sequence>